<dbReference type="RefSeq" id="WP_239673605.1">
    <property type="nucleotide sequence ID" value="NZ_CP049742.1"/>
</dbReference>
<dbReference type="CDD" id="cd07762">
    <property type="entry name" value="CYTH-like_Pase_1"/>
    <property type="match status" value="1"/>
</dbReference>
<evidence type="ECO:0000259" key="1">
    <source>
        <dbReference type="PROSITE" id="PS51707"/>
    </source>
</evidence>
<dbReference type="PROSITE" id="PS51707">
    <property type="entry name" value="CYTH"/>
    <property type="match status" value="1"/>
</dbReference>
<dbReference type="InterPro" id="IPR023577">
    <property type="entry name" value="CYTH_domain"/>
</dbReference>
<proteinExistence type="predicted"/>
<dbReference type="InterPro" id="IPR033469">
    <property type="entry name" value="CYTH-like_dom_sf"/>
</dbReference>
<keyword evidence="3" id="KW-1185">Reference proteome</keyword>
<evidence type="ECO:0000313" key="2">
    <source>
        <dbReference type="EMBL" id="QPC46084.1"/>
    </source>
</evidence>
<dbReference type="PIRSF" id="PIRSF012526">
    <property type="entry name" value="CYTH_UCP012526"/>
    <property type="match status" value="1"/>
</dbReference>
<reference evidence="2 3" key="1">
    <citation type="submission" date="2019-07" db="EMBL/GenBank/DDBJ databases">
        <title>Genome sequence of 2 isolates from Red Sea Mangroves.</title>
        <authorList>
            <person name="Sefrji F."/>
            <person name="Michoud G."/>
            <person name="Merlino G."/>
            <person name="Daffonchio D."/>
        </authorList>
    </citation>
    <scope>NUCLEOTIDE SEQUENCE [LARGE SCALE GENOMIC DNA]</scope>
    <source>
        <strain evidence="2 3">R1DC41</strain>
    </source>
</reference>
<dbReference type="Pfam" id="PF01928">
    <property type="entry name" value="CYTH"/>
    <property type="match status" value="1"/>
</dbReference>
<dbReference type="AlphaFoldDB" id="A0A7S8HEP7"/>
<gene>
    <name evidence="2" type="ORF">G8O30_03480</name>
</gene>
<protein>
    <submittedName>
        <fullName evidence="2">CYTH domain-containing protein</fullName>
    </submittedName>
</protein>
<dbReference type="Proteomes" id="UP000593626">
    <property type="component" value="Chromosome"/>
</dbReference>
<dbReference type="SMART" id="SM01118">
    <property type="entry name" value="CYTH"/>
    <property type="match status" value="1"/>
</dbReference>
<dbReference type="KEGG" id="mcui:G8O30_03480"/>
<sequence length="193" mass="22845">MVKEVEIEFKQLVTDKQFQELVNHFTIDQDTFVEQHNHYLDTKEFLLKEKKCSVRIREKAETFTLTLKVPKENAVEETHQTLSKEDAESVFNQQFTPTVEMIGALSEFHVTLNDLYHFGTLSTERAYIPFQDGVLFFDKSNYLGETDYELEYEASDYQRGKEVFENLLKQFNIIQTPTDTKVKRFFKKKFPTL</sequence>
<dbReference type="Gene3D" id="2.40.320.10">
    <property type="entry name" value="Hypothetical Protein Pfu-838710-001"/>
    <property type="match status" value="1"/>
</dbReference>
<dbReference type="EMBL" id="CP049742">
    <property type="protein sequence ID" value="QPC46084.1"/>
    <property type="molecule type" value="Genomic_DNA"/>
</dbReference>
<name>A0A7S8HEP7_9BACI</name>
<accession>A0A7S8HEP7</accession>
<evidence type="ECO:0000313" key="3">
    <source>
        <dbReference type="Proteomes" id="UP000593626"/>
    </source>
</evidence>
<dbReference type="InterPro" id="IPR009195">
    <property type="entry name" value="Uncharacterised_YjbK"/>
</dbReference>
<dbReference type="SUPFAM" id="SSF55154">
    <property type="entry name" value="CYTH-like phosphatases"/>
    <property type="match status" value="1"/>
</dbReference>
<organism evidence="2 3">
    <name type="scientific">Mangrovibacillus cuniculi</name>
    <dbReference type="NCBI Taxonomy" id="2593652"/>
    <lineage>
        <taxon>Bacteria</taxon>
        <taxon>Bacillati</taxon>
        <taxon>Bacillota</taxon>
        <taxon>Bacilli</taxon>
        <taxon>Bacillales</taxon>
        <taxon>Bacillaceae</taxon>
        <taxon>Mangrovibacillus</taxon>
    </lineage>
</organism>
<feature type="domain" description="CYTH" evidence="1">
    <location>
        <begin position="4"/>
        <end position="192"/>
    </location>
</feature>